<keyword evidence="8 11" id="KW-0408">Iron</keyword>
<evidence type="ECO:0000256" key="11">
    <source>
        <dbReference type="PIRSR" id="PIRSR602401-1"/>
    </source>
</evidence>
<dbReference type="PROSITE" id="PS00086">
    <property type="entry name" value="CYTOCHROME_P450"/>
    <property type="match status" value="1"/>
</dbReference>
<keyword evidence="10 13" id="KW-0472">Membrane</keyword>
<dbReference type="PANTHER" id="PTHR47947:SF1">
    <property type="entry name" value="CYTOCHROME P450 82E3"/>
    <property type="match status" value="1"/>
</dbReference>
<dbReference type="GO" id="GO:0004497">
    <property type="term" value="F:monooxygenase activity"/>
    <property type="evidence" value="ECO:0007669"/>
    <property type="project" value="UniProtKB-KW"/>
</dbReference>
<sequence>MLEYGSRDNKYSNSMEIHSEATISIVIAIAISIVVVYKTWRKKKSRQKVKGVEPPEPSGALPLIGHLHLLGSQTPLARIFGGLADKHGPIFRIRLGAYPALVISNQEAIKECFTTNDKVLASRPKSSHGVHLGYNFAGFGFAPYGRYWIKLRKLAMLELLSARRLELLRHVYESEVDTLIGDLRLYLGGQTGVKVTISEWLERLTFNMITKMIAGKRYFSYLQDVDDVEAHGIVKLIKEFMHISGEFVPSDLIPLLGWFGVHGQVLKSMKRIAKDLDTLVGGWIQEHKNSDPLTNKSWQKHDFINVMLSVIQEDDPVSGHTRDNIIKANVMNLMLAGSDTTSTTMTWVLAMLIKNPEALKRAQEEVEHEVGRNRRVEAQDIKKLVYLQAVVKETLRLYPPGPLLVPHEAMEDCKIQGYCVPKGTRVFANVWKLHRDPSLWPHPHEFSPERFLNENGEVEEGHNFEYLPFGSGRRACPGSTFATQVSLLTLARLLQGFHLEEAVDDPVDLKEGLGITLPKMTPLQILLTPRLAPQFYH</sequence>
<feature type="transmembrane region" description="Helical" evidence="13">
    <location>
        <begin position="21"/>
        <end position="40"/>
    </location>
</feature>
<comment type="cofactor">
    <cofactor evidence="11">
        <name>heme</name>
        <dbReference type="ChEBI" id="CHEBI:30413"/>
    </cofactor>
</comment>
<comment type="similarity">
    <text evidence="2 12">Belongs to the cytochrome P450 family.</text>
</comment>
<keyword evidence="15" id="KW-1185">Reference proteome</keyword>
<evidence type="ECO:0000313" key="14">
    <source>
        <dbReference type="EMBL" id="KAL2319293.1"/>
    </source>
</evidence>
<gene>
    <name evidence="14" type="ORF">Fmac_028262</name>
</gene>
<dbReference type="InterPro" id="IPR017972">
    <property type="entry name" value="Cyt_P450_CS"/>
</dbReference>
<accession>A0ABD1L7F4</accession>
<dbReference type="PRINTS" id="PR00463">
    <property type="entry name" value="EP450I"/>
</dbReference>
<evidence type="ECO:0000313" key="15">
    <source>
        <dbReference type="Proteomes" id="UP001603857"/>
    </source>
</evidence>
<evidence type="ECO:0000256" key="4">
    <source>
        <dbReference type="ARBA" id="ARBA00022692"/>
    </source>
</evidence>
<keyword evidence="5 11" id="KW-0479">Metal-binding</keyword>
<keyword evidence="3 11" id="KW-0349">Heme</keyword>
<evidence type="ECO:0000256" key="9">
    <source>
        <dbReference type="ARBA" id="ARBA00023033"/>
    </source>
</evidence>
<evidence type="ECO:0000256" key="6">
    <source>
        <dbReference type="ARBA" id="ARBA00022989"/>
    </source>
</evidence>
<dbReference type="GO" id="GO:0016020">
    <property type="term" value="C:membrane"/>
    <property type="evidence" value="ECO:0007669"/>
    <property type="project" value="UniProtKB-SubCell"/>
</dbReference>
<evidence type="ECO:0000256" key="3">
    <source>
        <dbReference type="ARBA" id="ARBA00022617"/>
    </source>
</evidence>
<dbReference type="EMBL" id="JBGMDY010000010">
    <property type="protein sequence ID" value="KAL2319293.1"/>
    <property type="molecule type" value="Genomic_DNA"/>
</dbReference>
<dbReference type="Gene3D" id="1.10.630.10">
    <property type="entry name" value="Cytochrome P450"/>
    <property type="match status" value="1"/>
</dbReference>
<comment type="caution">
    <text evidence="14">The sequence shown here is derived from an EMBL/GenBank/DDBJ whole genome shotgun (WGS) entry which is preliminary data.</text>
</comment>
<dbReference type="PRINTS" id="PR00385">
    <property type="entry name" value="P450"/>
</dbReference>
<comment type="subcellular location">
    <subcellularLocation>
        <location evidence="1">Membrane</location>
        <topology evidence="1">Single-pass membrane protein</topology>
    </subcellularLocation>
</comment>
<dbReference type="Proteomes" id="UP001603857">
    <property type="component" value="Unassembled WGS sequence"/>
</dbReference>
<dbReference type="AlphaFoldDB" id="A0ABD1L7F4"/>
<evidence type="ECO:0000256" key="10">
    <source>
        <dbReference type="ARBA" id="ARBA00023136"/>
    </source>
</evidence>
<evidence type="ECO:0000256" key="12">
    <source>
        <dbReference type="RuleBase" id="RU000461"/>
    </source>
</evidence>
<reference evidence="14 15" key="1">
    <citation type="submission" date="2024-08" db="EMBL/GenBank/DDBJ databases">
        <title>Insights into the chromosomal genome structure of Flemingia macrophylla.</title>
        <authorList>
            <person name="Ding Y."/>
            <person name="Zhao Y."/>
            <person name="Bi W."/>
            <person name="Wu M."/>
            <person name="Zhao G."/>
            <person name="Gong Y."/>
            <person name="Li W."/>
            <person name="Zhang P."/>
        </authorList>
    </citation>
    <scope>NUCLEOTIDE SEQUENCE [LARGE SCALE GENOMIC DNA]</scope>
    <source>
        <strain evidence="14">DYQJB</strain>
        <tissue evidence="14">Leaf</tissue>
    </source>
</reference>
<dbReference type="InterPro" id="IPR036396">
    <property type="entry name" value="Cyt_P450_sf"/>
</dbReference>
<dbReference type="FunFam" id="1.10.630.10:FF:000026">
    <property type="entry name" value="Cytochrome P450 82C4"/>
    <property type="match status" value="1"/>
</dbReference>
<proteinExistence type="inferred from homology"/>
<keyword evidence="4 13" id="KW-0812">Transmembrane</keyword>
<dbReference type="InterPro" id="IPR050651">
    <property type="entry name" value="Plant_Cytochrome_P450_Monoox"/>
</dbReference>
<dbReference type="InterPro" id="IPR002401">
    <property type="entry name" value="Cyt_P450_E_grp-I"/>
</dbReference>
<name>A0ABD1L7F4_9FABA</name>
<keyword evidence="9 12" id="KW-0503">Monooxygenase</keyword>
<dbReference type="PANTHER" id="PTHR47947">
    <property type="entry name" value="CYTOCHROME P450 82C3-RELATED"/>
    <property type="match status" value="1"/>
</dbReference>
<dbReference type="SUPFAM" id="SSF48264">
    <property type="entry name" value="Cytochrome P450"/>
    <property type="match status" value="1"/>
</dbReference>
<protein>
    <recommendedName>
        <fullName evidence="16">Cytochrome P450</fullName>
    </recommendedName>
</protein>
<evidence type="ECO:0000256" key="2">
    <source>
        <dbReference type="ARBA" id="ARBA00010617"/>
    </source>
</evidence>
<evidence type="ECO:0000256" key="1">
    <source>
        <dbReference type="ARBA" id="ARBA00004167"/>
    </source>
</evidence>
<keyword evidence="6 13" id="KW-1133">Transmembrane helix</keyword>
<evidence type="ECO:0000256" key="8">
    <source>
        <dbReference type="ARBA" id="ARBA00023004"/>
    </source>
</evidence>
<evidence type="ECO:0008006" key="16">
    <source>
        <dbReference type="Google" id="ProtNLM"/>
    </source>
</evidence>
<keyword evidence="7 12" id="KW-0560">Oxidoreductase</keyword>
<feature type="binding site" description="axial binding residue" evidence="11">
    <location>
        <position position="476"/>
    </location>
    <ligand>
        <name>heme</name>
        <dbReference type="ChEBI" id="CHEBI:30413"/>
    </ligand>
    <ligandPart>
        <name>Fe</name>
        <dbReference type="ChEBI" id="CHEBI:18248"/>
    </ligandPart>
</feature>
<dbReference type="Pfam" id="PF00067">
    <property type="entry name" value="p450"/>
    <property type="match status" value="1"/>
</dbReference>
<evidence type="ECO:0000256" key="5">
    <source>
        <dbReference type="ARBA" id="ARBA00022723"/>
    </source>
</evidence>
<organism evidence="14 15">
    <name type="scientific">Flemingia macrophylla</name>
    <dbReference type="NCBI Taxonomy" id="520843"/>
    <lineage>
        <taxon>Eukaryota</taxon>
        <taxon>Viridiplantae</taxon>
        <taxon>Streptophyta</taxon>
        <taxon>Embryophyta</taxon>
        <taxon>Tracheophyta</taxon>
        <taxon>Spermatophyta</taxon>
        <taxon>Magnoliopsida</taxon>
        <taxon>eudicotyledons</taxon>
        <taxon>Gunneridae</taxon>
        <taxon>Pentapetalae</taxon>
        <taxon>rosids</taxon>
        <taxon>fabids</taxon>
        <taxon>Fabales</taxon>
        <taxon>Fabaceae</taxon>
        <taxon>Papilionoideae</taxon>
        <taxon>50 kb inversion clade</taxon>
        <taxon>NPAAA clade</taxon>
        <taxon>indigoferoid/millettioid clade</taxon>
        <taxon>Phaseoleae</taxon>
        <taxon>Flemingia</taxon>
    </lineage>
</organism>
<dbReference type="GO" id="GO:0046872">
    <property type="term" value="F:metal ion binding"/>
    <property type="evidence" value="ECO:0007669"/>
    <property type="project" value="UniProtKB-KW"/>
</dbReference>
<dbReference type="InterPro" id="IPR001128">
    <property type="entry name" value="Cyt_P450"/>
</dbReference>
<evidence type="ECO:0000256" key="13">
    <source>
        <dbReference type="SAM" id="Phobius"/>
    </source>
</evidence>
<evidence type="ECO:0000256" key="7">
    <source>
        <dbReference type="ARBA" id="ARBA00023002"/>
    </source>
</evidence>